<dbReference type="RefSeq" id="WP_242876949.1">
    <property type="nucleotide sequence ID" value="NZ_FMUS01000011.1"/>
</dbReference>
<dbReference type="AlphaFoldDB" id="A0A1G5HD75"/>
<dbReference type="InterPro" id="IPR039568">
    <property type="entry name" value="Peptidase_MA-like_dom"/>
</dbReference>
<sequence>MRGFKDNKWKLFAVGVFVLLILNTHLSIKPVAGLYRPALRLVEYQIVSYYIRDYETIETDNYIIRHPGYDEDLLSFIIDTAEDKYKAATEVFNHNPREKVRMVIYDDLDQMMAATMLNKGNPPMGVYYGNTIHISNPLIWFNEAEYRERYYDEGPILHELVHLLTDRLAKGNFPIWFTEGVSLYFEYEIDGYKWGEELTDEEIDFTIDELTYDFHRLNQYKAYTKSFRLVKSYVQLQGVEDLIQLINDLGQGTQIKEYHYLFTQ</sequence>
<proteinExistence type="predicted"/>
<gene>
    <name evidence="2" type="ORF">SAMN03080606_01967</name>
</gene>
<accession>A0A1G5HD75</accession>
<name>A0A1G5HD75_9FIRM</name>
<evidence type="ECO:0000259" key="1">
    <source>
        <dbReference type="Pfam" id="PF13485"/>
    </source>
</evidence>
<evidence type="ECO:0000313" key="3">
    <source>
        <dbReference type="Proteomes" id="UP000198636"/>
    </source>
</evidence>
<evidence type="ECO:0000313" key="2">
    <source>
        <dbReference type="EMBL" id="SCY61716.1"/>
    </source>
</evidence>
<feature type="domain" description="Peptidase MA-like" evidence="1">
    <location>
        <begin position="95"/>
        <end position="256"/>
    </location>
</feature>
<dbReference type="EMBL" id="FMUS01000011">
    <property type="protein sequence ID" value="SCY61716.1"/>
    <property type="molecule type" value="Genomic_DNA"/>
</dbReference>
<organism evidence="2 3">
    <name type="scientific">Alkaliphilus peptidifermentans DSM 18978</name>
    <dbReference type="NCBI Taxonomy" id="1120976"/>
    <lineage>
        <taxon>Bacteria</taxon>
        <taxon>Bacillati</taxon>
        <taxon>Bacillota</taxon>
        <taxon>Clostridia</taxon>
        <taxon>Peptostreptococcales</taxon>
        <taxon>Natronincolaceae</taxon>
        <taxon>Alkaliphilus</taxon>
    </lineage>
</organism>
<reference evidence="2 3" key="1">
    <citation type="submission" date="2016-10" db="EMBL/GenBank/DDBJ databases">
        <authorList>
            <person name="de Groot N.N."/>
        </authorList>
    </citation>
    <scope>NUCLEOTIDE SEQUENCE [LARGE SCALE GENOMIC DNA]</scope>
    <source>
        <strain evidence="2 3">DSM 18978</strain>
    </source>
</reference>
<dbReference type="Proteomes" id="UP000198636">
    <property type="component" value="Unassembled WGS sequence"/>
</dbReference>
<keyword evidence="3" id="KW-1185">Reference proteome</keyword>
<dbReference type="Pfam" id="PF13485">
    <property type="entry name" value="Peptidase_MA_2"/>
    <property type="match status" value="1"/>
</dbReference>
<protein>
    <recommendedName>
        <fullName evidence="1">Peptidase MA-like domain-containing protein</fullName>
    </recommendedName>
</protein>
<dbReference type="STRING" id="1120976.SAMN03080606_01967"/>